<dbReference type="InterPro" id="IPR017871">
    <property type="entry name" value="ABC_transporter-like_CS"/>
</dbReference>
<dbReference type="GO" id="GO:0015833">
    <property type="term" value="P:peptide transport"/>
    <property type="evidence" value="ECO:0007669"/>
    <property type="project" value="InterPro"/>
</dbReference>
<dbReference type="Gene3D" id="3.40.50.300">
    <property type="entry name" value="P-loop containing nucleotide triphosphate hydrolases"/>
    <property type="match status" value="1"/>
</dbReference>
<keyword evidence="7" id="KW-1185">Reference proteome</keyword>
<dbReference type="Pfam" id="PF08352">
    <property type="entry name" value="oligo_HPY"/>
    <property type="match status" value="1"/>
</dbReference>
<sequence>MAMTRPRQATELARMENLVKVFRTPKGSLVACDHISLRLEQGTSLGLVGESGSGKTTLVRILLMLERPTSGRVWLNGVEVTRLSERRLKPHRRLIQFVAQDPYSSLFPNLTVGQNIMEPLRVHKVGRAQERMQRAMELMERVGLSTYHFYAYPHELSGGQQQRVAIARALALSPQAVVLDEAVSSLDVSVQAQILNLLQQLKDEMGLTYLFISHNLAVIRLLCEMTAVMYMGRIVEYGKTDDVLHSPSHPYTRSLIASIPSFTDRGVTPLPDLSSLAGERPSPLRLPPGCAYQTRCPLVSERCRAERPELREVASGQCVACHHA</sequence>
<dbReference type="NCBIfam" id="TIGR01727">
    <property type="entry name" value="oligo_HPY"/>
    <property type="match status" value="1"/>
</dbReference>
<dbReference type="PROSITE" id="PS50893">
    <property type="entry name" value="ABC_TRANSPORTER_2"/>
    <property type="match status" value="1"/>
</dbReference>
<evidence type="ECO:0000313" key="7">
    <source>
        <dbReference type="Proteomes" id="UP000637695"/>
    </source>
</evidence>
<accession>A0A917K6V2</accession>
<protein>
    <submittedName>
        <fullName evidence="6">ABC transporter ATP-binding protein</fullName>
    </submittedName>
</protein>
<keyword evidence="2" id="KW-0813">Transport</keyword>
<dbReference type="InterPro" id="IPR003439">
    <property type="entry name" value="ABC_transporter-like_ATP-bd"/>
</dbReference>
<dbReference type="CDD" id="cd03257">
    <property type="entry name" value="ABC_NikE_OppD_transporters"/>
    <property type="match status" value="1"/>
</dbReference>
<gene>
    <name evidence="6" type="ORF">GCM10010885_10260</name>
</gene>
<dbReference type="PANTHER" id="PTHR43776">
    <property type="entry name" value="TRANSPORT ATP-BINDING PROTEIN"/>
    <property type="match status" value="1"/>
</dbReference>
<name>A0A917K6V2_9BACL</name>
<dbReference type="AlphaFoldDB" id="A0A917K6V2"/>
<reference evidence="6" key="1">
    <citation type="journal article" date="2014" name="Int. J. Syst. Evol. Microbiol.">
        <title>Complete genome sequence of Corynebacterium casei LMG S-19264T (=DSM 44701T), isolated from a smear-ripened cheese.</title>
        <authorList>
            <consortium name="US DOE Joint Genome Institute (JGI-PGF)"/>
            <person name="Walter F."/>
            <person name="Albersmeier A."/>
            <person name="Kalinowski J."/>
            <person name="Ruckert C."/>
        </authorList>
    </citation>
    <scope>NUCLEOTIDE SEQUENCE</scope>
    <source>
        <strain evidence="6">JCM 18487</strain>
    </source>
</reference>
<dbReference type="Proteomes" id="UP000637695">
    <property type="component" value="Unassembled WGS sequence"/>
</dbReference>
<dbReference type="RefSeq" id="WP_229776427.1">
    <property type="nucleotide sequence ID" value="NZ_BMOY01000012.1"/>
</dbReference>
<dbReference type="GO" id="GO:0055085">
    <property type="term" value="P:transmembrane transport"/>
    <property type="evidence" value="ECO:0007669"/>
    <property type="project" value="UniProtKB-ARBA"/>
</dbReference>
<keyword evidence="3" id="KW-0547">Nucleotide-binding</keyword>
<proteinExistence type="inferred from homology"/>
<dbReference type="GO" id="GO:0016887">
    <property type="term" value="F:ATP hydrolysis activity"/>
    <property type="evidence" value="ECO:0007669"/>
    <property type="project" value="InterPro"/>
</dbReference>
<dbReference type="Pfam" id="PF00005">
    <property type="entry name" value="ABC_tran"/>
    <property type="match status" value="1"/>
</dbReference>
<evidence type="ECO:0000256" key="2">
    <source>
        <dbReference type="ARBA" id="ARBA00022448"/>
    </source>
</evidence>
<comment type="caution">
    <text evidence="6">The sequence shown here is derived from an EMBL/GenBank/DDBJ whole genome shotgun (WGS) entry which is preliminary data.</text>
</comment>
<feature type="domain" description="ABC transporter" evidence="5">
    <location>
        <begin position="13"/>
        <end position="256"/>
    </location>
</feature>
<evidence type="ECO:0000256" key="1">
    <source>
        <dbReference type="ARBA" id="ARBA00005417"/>
    </source>
</evidence>
<dbReference type="InterPro" id="IPR050319">
    <property type="entry name" value="ABC_transp_ATP-bind"/>
</dbReference>
<dbReference type="InterPro" id="IPR013563">
    <property type="entry name" value="Oligopep_ABC_C"/>
</dbReference>
<dbReference type="EMBL" id="BMOY01000012">
    <property type="protein sequence ID" value="GGJ02937.1"/>
    <property type="molecule type" value="Genomic_DNA"/>
</dbReference>
<evidence type="ECO:0000256" key="4">
    <source>
        <dbReference type="ARBA" id="ARBA00022840"/>
    </source>
</evidence>
<dbReference type="InterPro" id="IPR027417">
    <property type="entry name" value="P-loop_NTPase"/>
</dbReference>
<dbReference type="SMART" id="SM00382">
    <property type="entry name" value="AAA"/>
    <property type="match status" value="1"/>
</dbReference>
<dbReference type="GO" id="GO:0005524">
    <property type="term" value="F:ATP binding"/>
    <property type="evidence" value="ECO:0007669"/>
    <property type="project" value="UniProtKB-KW"/>
</dbReference>
<dbReference type="SUPFAM" id="SSF52540">
    <property type="entry name" value="P-loop containing nucleoside triphosphate hydrolases"/>
    <property type="match status" value="1"/>
</dbReference>
<dbReference type="PROSITE" id="PS00211">
    <property type="entry name" value="ABC_TRANSPORTER_1"/>
    <property type="match status" value="1"/>
</dbReference>
<evidence type="ECO:0000256" key="3">
    <source>
        <dbReference type="ARBA" id="ARBA00022741"/>
    </source>
</evidence>
<dbReference type="InterPro" id="IPR003593">
    <property type="entry name" value="AAA+_ATPase"/>
</dbReference>
<reference evidence="6" key="2">
    <citation type="submission" date="2020-09" db="EMBL/GenBank/DDBJ databases">
        <authorList>
            <person name="Sun Q."/>
            <person name="Ohkuma M."/>
        </authorList>
    </citation>
    <scope>NUCLEOTIDE SEQUENCE</scope>
    <source>
        <strain evidence="6">JCM 18487</strain>
    </source>
</reference>
<comment type="similarity">
    <text evidence="1">Belongs to the ABC transporter superfamily.</text>
</comment>
<keyword evidence="4 6" id="KW-0067">ATP-binding</keyword>
<evidence type="ECO:0000259" key="5">
    <source>
        <dbReference type="PROSITE" id="PS50893"/>
    </source>
</evidence>
<organism evidence="6 7">
    <name type="scientific">Alicyclobacillus cellulosilyticus</name>
    <dbReference type="NCBI Taxonomy" id="1003997"/>
    <lineage>
        <taxon>Bacteria</taxon>
        <taxon>Bacillati</taxon>
        <taxon>Bacillota</taxon>
        <taxon>Bacilli</taxon>
        <taxon>Bacillales</taxon>
        <taxon>Alicyclobacillaceae</taxon>
        <taxon>Alicyclobacillus</taxon>
    </lineage>
</organism>
<evidence type="ECO:0000313" key="6">
    <source>
        <dbReference type="EMBL" id="GGJ02937.1"/>
    </source>
</evidence>
<dbReference type="FunFam" id="3.40.50.300:FF:000016">
    <property type="entry name" value="Oligopeptide ABC transporter ATP-binding component"/>
    <property type="match status" value="1"/>
</dbReference>